<evidence type="ECO:0000313" key="4">
    <source>
        <dbReference type="EMBL" id="TDT72690.1"/>
    </source>
</evidence>
<accession>A0A4R7LFJ4</accession>
<keyword evidence="5" id="KW-1185">Reference proteome</keyword>
<dbReference type="PROSITE" id="PS00018">
    <property type="entry name" value="EF_HAND_1"/>
    <property type="match status" value="1"/>
</dbReference>
<dbReference type="Pfam" id="PF13202">
    <property type="entry name" value="EF-hand_5"/>
    <property type="match status" value="2"/>
</dbReference>
<name>A0A4R7LFJ4_9RHOB</name>
<keyword evidence="2" id="KW-0732">Signal</keyword>
<dbReference type="InterPro" id="IPR002048">
    <property type="entry name" value="EF_hand_dom"/>
</dbReference>
<comment type="caution">
    <text evidence="4">The sequence shown here is derived from an EMBL/GenBank/DDBJ whole genome shotgun (WGS) entry which is preliminary data.</text>
</comment>
<reference evidence="4 5" key="1">
    <citation type="submission" date="2019-03" db="EMBL/GenBank/DDBJ databases">
        <title>Genomic Encyclopedia of Archaeal and Bacterial Type Strains, Phase II (KMG-II): from individual species to whole genera.</title>
        <authorList>
            <person name="Goeker M."/>
        </authorList>
    </citation>
    <scope>NUCLEOTIDE SEQUENCE [LARGE SCALE GENOMIC DNA]</scope>
    <source>
        <strain evidence="4 5">DSM 29467</strain>
    </source>
</reference>
<feature type="chain" id="PRO_5020803634" evidence="2">
    <location>
        <begin position="21"/>
        <end position="188"/>
    </location>
</feature>
<dbReference type="RefSeq" id="WP_246030505.1">
    <property type="nucleotide sequence ID" value="NZ_SOBH01000005.1"/>
</dbReference>
<dbReference type="AlphaFoldDB" id="A0A4R7LFJ4"/>
<evidence type="ECO:0000256" key="2">
    <source>
        <dbReference type="SAM" id="SignalP"/>
    </source>
</evidence>
<evidence type="ECO:0000313" key="5">
    <source>
        <dbReference type="Proteomes" id="UP000294563"/>
    </source>
</evidence>
<organism evidence="4 5">
    <name type="scientific">Litoreibacter halocynthiae</name>
    <dbReference type="NCBI Taxonomy" id="1242689"/>
    <lineage>
        <taxon>Bacteria</taxon>
        <taxon>Pseudomonadati</taxon>
        <taxon>Pseudomonadota</taxon>
        <taxon>Alphaproteobacteria</taxon>
        <taxon>Rhodobacterales</taxon>
        <taxon>Roseobacteraceae</taxon>
        <taxon>Litoreibacter</taxon>
    </lineage>
</organism>
<dbReference type="InterPro" id="IPR018247">
    <property type="entry name" value="EF_Hand_1_Ca_BS"/>
</dbReference>
<proteinExistence type="predicted"/>
<dbReference type="Gene3D" id="1.10.238.10">
    <property type="entry name" value="EF-hand"/>
    <property type="match status" value="1"/>
</dbReference>
<feature type="region of interest" description="Disordered" evidence="1">
    <location>
        <begin position="24"/>
        <end position="56"/>
    </location>
</feature>
<dbReference type="Proteomes" id="UP000294563">
    <property type="component" value="Unassembled WGS sequence"/>
</dbReference>
<dbReference type="GO" id="GO:0005509">
    <property type="term" value="F:calcium ion binding"/>
    <property type="evidence" value="ECO:0007669"/>
    <property type="project" value="InterPro"/>
</dbReference>
<dbReference type="PROSITE" id="PS50222">
    <property type="entry name" value="EF_HAND_2"/>
    <property type="match status" value="1"/>
</dbReference>
<gene>
    <name evidence="4" type="ORF">BDE40_3542</name>
</gene>
<evidence type="ECO:0000259" key="3">
    <source>
        <dbReference type="PROSITE" id="PS50222"/>
    </source>
</evidence>
<protein>
    <submittedName>
        <fullName evidence="4">EF hand domain-containing protein</fullName>
    </submittedName>
</protein>
<feature type="signal peptide" evidence="2">
    <location>
        <begin position="1"/>
        <end position="20"/>
    </location>
</feature>
<dbReference type="SUPFAM" id="SSF47473">
    <property type="entry name" value="EF-hand"/>
    <property type="match status" value="1"/>
</dbReference>
<sequence length="188" mass="20217">MADKKILALGLLITVGLANASLADIGNGHDKKDGAGSASSTPGMEMQNRGSKRGMMDGDHHAMMRSMMQMHMAGMSSGGMEHGEQGMMDRDIMSMMMTSDKGPNLGDAMKAKVEEFDTDNDGALTLSEFEALHVAALRERMVDRFQHLDSDGDGQITQKEIETAGTRMSAMTMKSGGSGMDDHHDDDK</sequence>
<dbReference type="EMBL" id="SOBH01000005">
    <property type="protein sequence ID" value="TDT72690.1"/>
    <property type="molecule type" value="Genomic_DNA"/>
</dbReference>
<evidence type="ECO:0000256" key="1">
    <source>
        <dbReference type="SAM" id="MobiDB-lite"/>
    </source>
</evidence>
<feature type="domain" description="EF-hand" evidence="3">
    <location>
        <begin position="136"/>
        <end position="171"/>
    </location>
</feature>
<dbReference type="InterPro" id="IPR011992">
    <property type="entry name" value="EF-hand-dom_pair"/>
</dbReference>